<evidence type="ECO:0000256" key="1">
    <source>
        <dbReference type="SAM" id="MobiDB-lite"/>
    </source>
</evidence>
<organism evidence="2 3">
    <name type="scientific">Saguinus oedipus</name>
    <name type="common">Cotton-top tamarin</name>
    <name type="synonym">Oedipomidas oedipus</name>
    <dbReference type="NCBI Taxonomy" id="9490"/>
    <lineage>
        <taxon>Eukaryota</taxon>
        <taxon>Metazoa</taxon>
        <taxon>Chordata</taxon>
        <taxon>Craniata</taxon>
        <taxon>Vertebrata</taxon>
        <taxon>Euteleostomi</taxon>
        <taxon>Mammalia</taxon>
        <taxon>Eutheria</taxon>
        <taxon>Euarchontoglires</taxon>
        <taxon>Primates</taxon>
        <taxon>Haplorrhini</taxon>
        <taxon>Platyrrhini</taxon>
        <taxon>Cebidae</taxon>
        <taxon>Callitrichinae</taxon>
        <taxon>Saguinus</taxon>
    </lineage>
</organism>
<dbReference type="Proteomes" id="UP001266305">
    <property type="component" value="Unassembled WGS sequence"/>
</dbReference>
<feature type="compositionally biased region" description="Basic and acidic residues" evidence="1">
    <location>
        <begin position="21"/>
        <end position="30"/>
    </location>
</feature>
<gene>
    <name evidence="2" type="ORF">P7K49_015742</name>
</gene>
<accession>A0ABQ9VA35</accession>
<proteinExistence type="predicted"/>
<evidence type="ECO:0000313" key="2">
    <source>
        <dbReference type="EMBL" id="KAK2106228.1"/>
    </source>
</evidence>
<name>A0ABQ9VA35_SAGOE</name>
<reference evidence="2 3" key="1">
    <citation type="submission" date="2023-05" db="EMBL/GenBank/DDBJ databases">
        <title>B98-5 Cell Line De Novo Hybrid Assembly: An Optical Mapping Approach.</title>
        <authorList>
            <person name="Kananen K."/>
            <person name="Auerbach J.A."/>
            <person name="Kautto E."/>
            <person name="Blachly J.S."/>
        </authorList>
    </citation>
    <scope>NUCLEOTIDE SEQUENCE [LARGE SCALE GENOMIC DNA]</scope>
    <source>
        <strain evidence="2">B95-8</strain>
        <tissue evidence="2">Cell line</tissue>
    </source>
</reference>
<keyword evidence="3" id="KW-1185">Reference proteome</keyword>
<sequence length="119" mass="12880">MEAPQVGWANQSGFPEWGFSRSEKRGDVGRQKGQCPGEEKEKACFFLPCPPPSTPYNLASALGLGSKDLVCLAVPGFHDSDLMASMTRKLWDLEQQVKAQTDEILSKVGPQVGEGQGLV</sequence>
<dbReference type="EMBL" id="JASSZA010000007">
    <property type="protein sequence ID" value="KAK2106228.1"/>
    <property type="molecule type" value="Genomic_DNA"/>
</dbReference>
<feature type="region of interest" description="Disordered" evidence="1">
    <location>
        <begin position="1"/>
        <end position="35"/>
    </location>
</feature>
<comment type="caution">
    <text evidence="2">The sequence shown here is derived from an EMBL/GenBank/DDBJ whole genome shotgun (WGS) entry which is preliminary data.</text>
</comment>
<protein>
    <submittedName>
        <fullName evidence="2">Uncharacterized protein</fullName>
    </submittedName>
</protein>
<evidence type="ECO:0000313" key="3">
    <source>
        <dbReference type="Proteomes" id="UP001266305"/>
    </source>
</evidence>